<evidence type="ECO:0000313" key="2">
    <source>
        <dbReference type="Proteomes" id="UP000237441"/>
    </source>
</evidence>
<evidence type="ECO:0000313" key="1">
    <source>
        <dbReference type="EMBL" id="PQK09121.1"/>
    </source>
</evidence>
<comment type="caution">
    <text evidence="1">The sequence shown here is derived from an EMBL/GenBank/DDBJ whole genome shotgun (WGS) entry which is preliminary data.</text>
</comment>
<sequence length="85" mass="9041">MDGYVSGGSDLVETATNANTRHLLVTLHSPRRNLKSVPGHVQNSSSSYNGSTLAFSYSCSETENLPDFTVALSSQQMTVPGLNGH</sequence>
<gene>
    <name evidence="1" type="ORF">BB8028_0001g11920</name>
</gene>
<accession>A0A2S7XYZ7</accession>
<name>A0A2S7XYZ7_BEABA</name>
<protein>
    <submittedName>
        <fullName evidence="1">Uncharacterized protein</fullName>
    </submittedName>
</protein>
<dbReference type="EMBL" id="JRHA01000001">
    <property type="protein sequence ID" value="PQK09121.1"/>
    <property type="molecule type" value="Genomic_DNA"/>
</dbReference>
<dbReference type="AlphaFoldDB" id="A0A2S7XYZ7"/>
<proteinExistence type="predicted"/>
<reference evidence="1 2" key="1">
    <citation type="submission" date="2016-07" db="EMBL/GenBank/DDBJ databases">
        <title>Comparative genomics of the entomopathogenic fungus Beauveria bassiana.</title>
        <authorList>
            <person name="Valero Jimenez C.A."/>
            <person name="Zwaan B.J."/>
            <person name="Van Kan J.A."/>
            <person name="Takken W."/>
            <person name="Debets A.J."/>
            <person name="Schoustra S.E."/>
            <person name="Koenraadt C.J."/>
        </authorList>
    </citation>
    <scope>NUCLEOTIDE SEQUENCE [LARGE SCALE GENOMIC DNA]</scope>
    <source>
        <strain evidence="1 2">ARSEF 8028</strain>
    </source>
</reference>
<organism evidence="1 2">
    <name type="scientific">Beauveria bassiana</name>
    <name type="common">White muscardine disease fungus</name>
    <name type="synonym">Tritirachium shiotae</name>
    <dbReference type="NCBI Taxonomy" id="176275"/>
    <lineage>
        <taxon>Eukaryota</taxon>
        <taxon>Fungi</taxon>
        <taxon>Dikarya</taxon>
        <taxon>Ascomycota</taxon>
        <taxon>Pezizomycotina</taxon>
        <taxon>Sordariomycetes</taxon>
        <taxon>Hypocreomycetidae</taxon>
        <taxon>Hypocreales</taxon>
        <taxon>Cordycipitaceae</taxon>
        <taxon>Beauveria</taxon>
    </lineage>
</organism>
<dbReference type="Proteomes" id="UP000237441">
    <property type="component" value="Unassembled WGS sequence"/>
</dbReference>